<accession>A0A0F5H0J3</accession>
<proteinExistence type="predicted"/>
<dbReference type="RefSeq" id="WP_046096936.1">
    <property type="nucleotide sequence ID" value="NZ_JZXN01000016.1"/>
</dbReference>
<comment type="caution">
    <text evidence="1">The sequence shown here is derived from an EMBL/GenBank/DDBJ whole genome shotgun (WGS) entry which is preliminary data.</text>
</comment>
<dbReference type="Proteomes" id="UP000033750">
    <property type="component" value="Unassembled WGS sequence"/>
</dbReference>
<name>A0A0F5H0J3_9BACT</name>
<dbReference type="PATRIC" id="fig|1264554.4.peg.468"/>
<organism evidence="1 2">
    <name type="scientific">Mycoplasmopsis meleagridis ATCC 25294</name>
    <dbReference type="NCBI Taxonomy" id="1264554"/>
    <lineage>
        <taxon>Bacteria</taxon>
        <taxon>Bacillati</taxon>
        <taxon>Mycoplasmatota</taxon>
        <taxon>Mycoplasmoidales</taxon>
        <taxon>Metamycoplasmataceae</taxon>
        <taxon>Mycoplasmopsis</taxon>
    </lineage>
</organism>
<dbReference type="OrthoDB" id="8858565at2"/>
<gene>
    <name evidence="1" type="ORF">MMELEA_05240</name>
</gene>
<evidence type="ECO:0000313" key="2">
    <source>
        <dbReference type="Proteomes" id="UP000033750"/>
    </source>
</evidence>
<protein>
    <recommendedName>
        <fullName evidence="3">DUF2188 domain-containing protein</fullName>
    </recommendedName>
</protein>
<dbReference type="Pfam" id="PF09954">
    <property type="entry name" value="DUF2188"/>
    <property type="match status" value="1"/>
</dbReference>
<sequence length="88" mass="10058">MAKEINNIELDKEVKNYHVTPKKGSDEWQVKGAGNERATKLFPTQKEAIAYARSLAEKRFGTVYVHGENGRVRDSYKYANKKPTTNNK</sequence>
<reference evidence="1 2" key="1">
    <citation type="submission" date="2015-03" db="EMBL/GenBank/DDBJ databases">
        <title>Genome sequence of Mycoplasma meleagridis strain ATCC 25294.</title>
        <authorList>
            <person name="Yacoub E."/>
            <person name="Blanchard A."/>
            <person name="Sirand-Pugnet P."/>
            <person name="Mardassi B.B.A."/>
        </authorList>
    </citation>
    <scope>NUCLEOTIDE SEQUENCE [LARGE SCALE GENOMIC DNA]</scope>
    <source>
        <strain evidence="1 2">ATCC 25294</strain>
    </source>
</reference>
<dbReference type="EMBL" id="JZXN01000016">
    <property type="protein sequence ID" value="KKB26841.1"/>
    <property type="molecule type" value="Genomic_DNA"/>
</dbReference>
<keyword evidence="2" id="KW-1185">Reference proteome</keyword>
<evidence type="ECO:0000313" key="1">
    <source>
        <dbReference type="EMBL" id="KKB26841.1"/>
    </source>
</evidence>
<dbReference type="STRING" id="29561.MM26B8_00190"/>
<dbReference type="AlphaFoldDB" id="A0A0F5H0J3"/>
<dbReference type="InterPro" id="IPR018691">
    <property type="entry name" value="DUF2188"/>
</dbReference>
<evidence type="ECO:0008006" key="3">
    <source>
        <dbReference type="Google" id="ProtNLM"/>
    </source>
</evidence>